<proteinExistence type="predicted"/>
<organism evidence="2 3">
    <name type="scientific">Muriicola marianensis</name>
    <dbReference type="NCBI Taxonomy" id="1324801"/>
    <lineage>
        <taxon>Bacteria</taxon>
        <taxon>Pseudomonadati</taxon>
        <taxon>Bacteroidota</taxon>
        <taxon>Flavobacteriia</taxon>
        <taxon>Flavobacteriales</taxon>
        <taxon>Flavobacteriaceae</taxon>
        <taxon>Muriicola</taxon>
    </lineage>
</organism>
<accession>A0ABQ1QWZ1</accession>
<protein>
    <recommendedName>
        <fullName evidence="1">Putative auto-transporter adhesin head GIN domain-containing protein</fullName>
    </recommendedName>
</protein>
<dbReference type="Proteomes" id="UP000625780">
    <property type="component" value="Unassembled WGS sequence"/>
</dbReference>
<keyword evidence="3" id="KW-1185">Reference proteome</keyword>
<feature type="domain" description="Putative auto-transporter adhesin head GIN" evidence="1">
    <location>
        <begin position="44"/>
        <end position="261"/>
    </location>
</feature>
<dbReference type="EMBL" id="BMFH01000001">
    <property type="protein sequence ID" value="GGD46426.1"/>
    <property type="molecule type" value="Genomic_DNA"/>
</dbReference>
<dbReference type="RefSeq" id="WP_188369749.1">
    <property type="nucleotide sequence ID" value="NZ_BMFH01000001.1"/>
</dbReference>
<evidence type="ECO:0000259" key="1">
    <source>
        <dbReference type="Pfam" id="PF10988"/>
    </source>
</evidence>
<sequence length="280" mass="31008">MKIALRYLLITLVFTMVTGVYAQRKPRLKGNREVTTVTEALPPFSRLELVDDLDIVLKRSAEESYTITADDNLVDVIKFRVNDGTLVISSFYEITSKKELTIVVSFSQLNTITVQEGRVETAEGERINTDALQIETFGNSRVHFDGDVGTLTIAMKDNSKGEYTMTADSLSVKMSQKSDAQLYVNAFSGSVDIQDNSSLQLEGTSGSLDMKVSGNGKLRGQDFEVDDLTAGISDSGDARIFARTRLQIGLTGNARCYLFSEPDITLTAFRDNSEFFKRNK</sequence>
<gene>
    <name evidence="2" type="ORF">GCM10011361_11690</name>
</gene>
<reference evidence="3" key="1">
    <citation type="journal article" date="2019" name="Int. J. Syst. Evol. Microbiol.">
        <title>The Global Catalogue of Microorganisms (GCM) 10K type strain sequencing project: providing services to taxonomists for standard genome sequencing and annotation.</title>
        <authorList>
            <consortium name="The Broad Institute Genomics Platform"/>
            <consortium name="The Broad Institute Genome Sequencing Center for Infectious Disease"/>
            <person name="Wu L."/>
            <person name="Ma J."/>
        </authorList>
    </citation>
    <scope>NUCLEOTIDE SEQUENCE [LARGE SCALE GENOMIC DNA]</scope>
    <source>
        <strain evidence="3">CGMCC 1.12606</strain>
    </source>
</reference>
<dbReference type="Gene3D" id="2.160.20.120">
    <property type="match status" value="1"/>
</dbReference>
<evidence type="ECO:0000313" key="3">
    <source>
        <dbReference type="Proteomes" id="UP000625780"/>
    </source>
</evidence>
<dbReference type="InterPro" id="IPR021255">
    <property type="entry name" value="DUF2807"/>
</dbReference>
<name>A0ABQ1QWZ1_9FLAO</name>
<dbReference type="Pfam" id="PF10988">
    <property type="entry name" value="DUF2807"/>
    <property type="match status" value="1"/>
</dbReference>
<comment type="caution">
    <text evidence="2">The sequence shown here is derived from an EMBL/GenBank/DDBJ whole genome shotgun (WGS) entry which is preliminary data.</text>
</comment>
<evidence type="ECO:0000313" key="2">
    <source>
        <dbReference type="EMBL" id="GGD46426.1"/>
    </source>
</evidence>